<evidence type="ECO:0000256" key="6">
    <source>
        <dbReference type="ARBA" id="ARBA00023295"/>
    </source>
</evidence>
<accession>A0AAE3MFE5</accession>
<organism evidence="12 13">
    <name type="scientific">Plebeiibacterium marinum</name>
    <dbReference type="NCBI Taxonomy" id="2992111"/>
    <lineage>
        <taxon>Bacteria</taxon>
        <taxon>Pseudomonadati</taxon>
        <taxon>Bacteroidota</taxon>
        <taxon>Bacteroidia</taxon>
        <taxon>Marinilabiliales</taxon>
        <taxon>Marinilabiliaceae</taxon>
        <taxon>Plebeiibacterium</taxon>
    </lineage>
</organism>
<dbReference type="Pfam" id="PF04616">
    <property type="entry name" value="Glyco_hydro_43"/>
    <property type="match status" value="1"/>
</dbReference>
<evidence type="ECO:0000256" key="8">
    <source>
        <dbReference type="PIRSR" id="PIRSR606710-2"/>
    </source>
</evidence>
<dbReference type="InterPro" id="IPR008979">
    <property type="entry name" value="Galactose-bd-like_sf"/>
</dbReference>
<dbReference type="AlphaFoldDB" id="A0AAE3MFE5"/>
<keyword evidence="13" id="KW-1185">Reference proteome</keyword>
<dbReference type="CDD" id="cd04084">
    <property type="entry name" value="CBM6_xylanase-like"/>
    <property type="match status" value="1"/>
</dbReference>
<dbReference type="Gene3D" id="2.60.120.260">
    <property type="entry name" value="Galactose-binding domain-like"/>
    <property type="match status" value="1"/>
</dbReference>
<evidence type="ECO:0000256" key="10">
    <source>
        <dbReference type="SAM" id="SignalP"/>
    </source>
</evidence>
<evidence type="ECO:0000313" key="13">
    <source>
        <dbReference type="Proteomes" id="UP001207408"/>
    </source>
</evidence>
<feature type="domain" description="CBM6" evidence="11">
    <location>
        <begin position="342"/>
        <end position="464"/>
    </location>
</feature>
<feature type="chain" id="PRO_5042288640" evidence="10">
    <location>
        <begin position="29"/>
        <end position="465"/>
    </location>
</feature>
<evidence type="ECO:0000259" key="11">
    <source>
        <dbReference type="PROSITE" id="PS51175"/>
    </source>
</evidence>
<dbReference type="InterPro" id="IPR023296">
    <property type="entry name" value="Glyco_hydro_beta-prop_sf"/>
</dbReference>
<dbReference type="InterPro" id="IPR006710">
    <property type="entry name" value="Glyco_hydro_43"/>
</dbReference>
<dbReference type="SMART" id="SM00606">
    <property type="entry name" value="CBD_IV"/>
    <property type="match status" value="1"/>
</dbReference>
<dbReference type="RefSeq" id="WP_301200929.1">
    <property type="nucleotide sequence ID" value="NZ_JAPDPI010000034.1"/>
</dbReference>
<dbReference type="Proteomes" id="UP001207408">
    <property type="component" value="Unassembled WGS sequence"/>
</dbReference>
<dbReference type="SUPFAM" id="SSF75005">
    <property type="entry name" value="Arabinanase/levansucrase/invertase"/>
    <property type="match status" value="1"/>
</dbReference>
<protein>
    <submittedName>
        <fullName evidence="12">Glycoside hydrolase family 43 protein</fullName>
    </submittedName>
</protein>
<dbReference type="Pfam" id="PF03422">
    <property type="entry name" value="CBM_6"/>
    <property type="match status" value="1"/>
</dbReference>
<comment type="similarity">
    <text evidence="1 9">Belongs to the glycosyl hydrolase 43 family.</text>
</comment>
<evidence type="ECO:0000256" key="1">
    <source>
        <dbReference type="ARBA" id="ARBA00009865"/>
    </source>
</evidence>
<keyword evidence="3 10" id="KW-0732">Signal</keyword>
<reference evidence="12" key="1">
    <citation type="submission" date="2022-10" db="EMBL/GenBank/DDBJ databases">
        <authorList>
            <person name="Yu W.X."/>
        </authorList>
    </citation>
    <scope>NUCLEOTIDE SEQUENCE</scope>
    <source>
        <strain evidence="12">D04</strain>
    </source>
</reference>
<dbReference type="PANTHER" id="PTHR43772:SF2">
    <property type="entry name" value="PUTATIVE (AFU_ORTHOLOGUE AFUA_2G04480)-RELATED"/>
    <property type="match status" value="1"/>
</dbReference>
<evidence type="ECO:0000256" key="9">
    <source>
        <dbReference type="RuleBase" id="RU361187"/>
    </source>
</evidence>
<comment type="caution">
    <text evidence="12">The sequence shown here is derived from an EMBL/GenBank/DDBJ whole genome shotgun (WGS) entry which is preliminary data.</text>
</comment>
<evidence type="ECO:0000256" key="7">
    <source>
        <dbReference type="PIRSR" id="PIRSR606710-1"/>
    </source>
</evidence>
<feature type="site" description="Important for catalytic activity, responsible for pKa modulation of the active site Glu and correct orientation of both the proton donor and substrate" evidence="8">
    <location>
        <position position="158"/>
    </location>
</feature>
<dbReference type="SUPFAM" id="SSF49785">
    <property type="entry name" value="Galactose-binding domain-like"/>
    <property type="match status" value="1"/>
</dbReference>
<dbReference type="InterPro" id="IPR005084">
    <property type="entry name" value="CBM6"/>
</dbReference>
<evidence type="ECO:0000256" key="3">
    <source>
        <dbReference type="ARBA" id="ARBA00022729"/>
    </source>
</evidence>
<keyword evidence="2" id="KW-0624">Polysaccharide degradation</keyword>
<dbReference type="CDD" id="cd18618">
    <property type="entry name" value="GH43_Xsa43E-like"/>
    <property type="match status" value="1"/>
</dbReference>
<feature type="signal peptide" evidence="10">
    <location>
        <begin position="1"/>
        <end position="28"/>
    </location>
</feature>
<dbReference type="GO" id="GO:0045493">
    <property type="term" value="P:xylan catabolic process"/>
    <property type="evidence" value="ECO:0007669"/>
    <property type="project" value="UniProtKB-KW"/>
</dbReference>
<dbReference type="Gene3D" id="2.115.10.20">
    <property type="entry name" value="Glycosyl hydrolase domain, family 43"/>
    <property type="match status" value="1"/>
</dbReference>
<dbReference type="InterPro" id="IPR052176">
    <property type="entry name" value="Glycosyl_Hydrlase_43_Enz"/>
</dbReference>
<keyword evidence="5" id="KW-0119">Carbohydrate metabolism</keyword>
<sequence length="465" mass="52169">MKYKKSNMYRKASLLILMVLLFAGSAYAQNPIVQTYFTADPAPMVYNDTVFVYTSHDEDSTKANFFTMYDWRCYSTTDMVNWTDHGAVASLEKDLPWVNKKNGAWAVQCIERNGKFYLYVPIHGTGICVLVADSPYGPFIDHLGKQLIDSDHLWQDIDPTVFIDDDGQAYLYWGNPSVWYVKLNEDMISYDKSIGDNGVVSVEMAAESFGESVKKDGTLGTKYVEGPWFYKRNNLYYLIYAANGVPESIGYSTSISPTGPWKYQGLIMERYPKLSFTNHSGIIDYKGNSYFFYHNEALPNGGGFRRSTCVEQFVYNADGSIPSIVPTVEGVKTSLENLNPFKRNEAETIAWSEGLKTASDSKRGVYVSQINNGDYIKVRSVDFAKGAKKFEATAASKTGGKIEIRLGAKDGQLIGVCEIANTGSADTWKTFTTKVEKVKGVHDLYFVFEGNDGELFNFDAWEFGK</sequence>
<dbReference type="PANTHER" id="PTHR43772">
    <property type="entry name" value="ENDO-1,4-BETA-XYLANASE"/>
    <property type="match status" value="1"/>
</dbReference>
<keyword evidence="2" id="KW-0858">Xylan degradation</keyword>
<dbReference type="GO" id="GO:0004553">
    <property type="term" value="F:hydrolase activity, hydrolyzing O-glycosyl compounds"/>
    <property type="evidence" value="ECO:0007669"/>
    <property type="project" value="InterPro"/>
</dbReference>
<evidence type="ECO:0000313" key="12">
    <source>
        <dbReference type="EMBL" id="MCW3806973.1"/>
    </source>
</evidence>
<gene>
    <name evidence="12" type="ORF">OM074_15155</name>
</gene>
<evidence type="ECO:0000256" key="2">
    <source>
        <dbReference type="ARBA" id="ARBA00022651"/>
    </source>
</evidence>
<dbReference type="InterPro" id="IPR006584">
    <property type="entry name" value="Cellulose-bd_IV"/>
</dbReference>
<keyword evidence="6 9" id="KW-0326">Glycosidase</keyword>
<dbReference type="EMBL" id="JAPDPI010000034">
    <property type="protein sequence ID" value="MCW3806973.1"/>
    <property type="molecule type" value="Genomic_DNA"/>
</dbReference>
<proteinExistence type="inferred from homology"/>
<evidence type="ECO:0000256" key="4">
    <source>
        <dbReference type="ARBA" id="ARBA00022801"/>
    </source>
</evidence>
<feature type="active site" description="Proton acceptor" evidence="7">
    <location>
        <position position="40"/>
    </location>
</feature>
<name>A0AAE3MFE5_9BACT</name>
<keyword evidence="4 9" id="KW-0378">Hydrolase</keyword>
<evidence type="ECO:0000256" key="5">
    <source>
        <dbReference type="ARBA" id="ARBA00023277"/>
    </source>
</evidence>
<dbReference type="PROSITE" id="PS51175">
    <property type="entry name" value="CBM6"/>
    <property type="match status" value="1"/>
</dbReference>
<dbReference type="GO" id="GO:0030246">
    <property type="term" value="F:carbohydrate binding"/>
    <property type="evidence" value="ECO:0007669"/>
    <property type="project" value="InterPro"/>
</dbReference>
<feature type="active site" description="Proton donor" evidence="7">
    <location>
        <position position="225"/>
    </location>
</feature>